<feature type="compositionally biased region" description="Polar residues" evidence="2">
    <location>
        <begin position="77"/>
        <end position="86"/>
    </location>
</feature>
<dbReference type="PANTHER" id="PTHR35392">
    <property type="entry name" value="ZN(II)2CYS6 TRANSCRIPTION FACTOR (EUROFUNG)-RELATED-RELATED"/>
    <property type="match status" value="1"/>
</dbReference>
<dbReference type="InterPro" id="IPR052973">
    <property type="entry name" value="Fungal_sec-metab_reg_TF"/>
</dbReference>
<sequence>MASVASASPSGHGFLRANSTDDTDSWQYIDNSPPVGYTPSPGSSLNGWGITGYSNHLGASPTAMSPLPPPTSQSSQHDTANTTAEDTGNHFLPLSDSQQFMVNHDLFYSDLLGSTMNAVSFESGLQEGGICHMPSFEGMGIQSQSMDLNIPMQFQDGTNVAPWAPMRIYDDDFLYLVPENDSAQMSRTSSYGSVGVKSHHSSPRAPSTKAKHTKDTDPIKKVRGNGRVDKKKATSRDNFVVVTPNTIHQQFGKANPFECFEAARGVQRGRKGPLAGKAAESALNIRRMGACFCCHSRKVKCDEERPCKNCKKISAQVPQVVCWQFSDFLPVLFPDFIRGHFKREVITRFISDNVAEFYRPPSAPASEPCLIEMSSGARFRSTLTIPASFFAPRSTEVLQHWHMGIAAVGGGRGAAHQLDLHLRRAVAVGVDPKDGSQREALKRRVREYAHGLASEPQYAEQVTDALRGTQLPRRVLGIVQRFAQRADCAMAKRALGIYATHYVLTRQLVLTPATLARLDDVQRMPDHDGSTVGTHHHHHSPAVTARVLNRQVKAVLDEHLMRETQKLFGDFGSALKPRSRAEWAPCLAAFLVLCLLFEAVEAAADVFVVSEAEIALRTRRRSTFAAAPLDENMVGGGGGFAVGARSLALDVCRAIDNLPFRQVAYRFHTIYQTHHVRESGGGGGGGGSATGPPGGCGNGNGNGNGPAFNPLVDPKWDADLEPAAAEMAASLRALIDGDDSWHELDFLAADPILIQSEAHPYPRDITLDYTGRLLSRFLLSFMDEKYLFDGQY</sequence>
<dbReference type="OrthoDB" id="4226666at2759"/>
<feature type="region of interest" description="Disordered" evidence="2">
    <location>
        <begin position="59"/>
        <end position="87"/>
    </location>
</feature>
<feature type="region of interest" description="Disordered" evidence="2">
    <location>
        <begin position="186"/>
        <end position="230"/>
    </location>
</feature>
<feature type="region of interest" description="Disordered" evidence="2">
    <location>
        <begin position="1"/>
        <end position="43"/>
    </location>
</feature>
<organism evidence="4">
    <name type="scientific">Rosellinia necatrix</name>
    <name type="common">White root-rot fungus</name>
    <dbReference type="NCBI Taxonomy" id="77044"/>
    <lineage>
        <taxon>Eukaryota</taxon>
        <taxon>Fungi</taxon>
        <taxon>Dikarya</taxon>
        <taxon>Ascomycota</taxon>
        <taxon>Pezizomycotina</taxon>
        <taxon>Sordariomycetes</taxon>
        <taxon>Xylariomycetidae</taxon>
        <taxon>Xylariales</taxon>
        <taxon>Xylariaceae</taxon>
        <taxon>Rosellinia</taxon>
    </lineage>
</organism>
<dbReference type="InterPro" id="IPR001138">
    <property type="entry name" value="Zn2Cys6_DnaBD"/>
</dbReference>
<dbReference type="STRING" id="77044.A0A1W2TET6"/>
<reference evidence="4" key="1">
    <citation type="submission" date="2016-03" db="EMBL/GenBank/DDBJ databases">
        <title>Draft genome sequence of Rosellinia necatrix.</title>
        <authorList>
            <person name="Kanematsu S."/>
        </authorList>
    </citation>
    <scope>NUCLEOTIDE SEQUENCE [LARGE SCALE GENOMIC DNA]</scope>
    <source>
        <strain evidence="4">W97</strain>
    </source>
</reference>
<feature type="region of interest" description="Disordered" evidence="2">
    <location>
        <begin position="678"/>
        <end position="702"/>
    </location>
</feature>
<dbReference type="EMBL" id="DF977464">
    <property type="protein sequence ID" value="GAP86544.1"/>
    <property type="molecule type" value="Genomic_DNA"/>
</dbReference>
<dbReference type="InterPro" id="IPR036864">
    <property type="entry name" value="Zn2-C6_fun-type_DNA-bd_sf"/>
</dbReference>
<gene>
    <name evidence="4" type="ORF">SAMD00023353_1900310</name>
</gene>
<dbReference type="SUPFAM" id="SSF57701">
    <property type="entry name" value="Zn2/Cys6 DNA-binding domain"/>
    <property type="match status" value="1"/>
</dbReference>
<dbReference type="GO" id="GO:0008270">
    <property type="term" value="F:zinc ion binding"/>
    <property type="evidence" value="ECO:0007669"/>
    <property type="project" value="InterPro"/>
</dbReference>
<dbReference type="CDD" id="cd00067">
    <property type="entry name" value="GAL4"/>
    <property type="match status" value="1"/>
</dbReference>
<evidence type="ECO:0000256" key="1">
    <source>
        <dbReference type="ARBA" id="ARBA00023242"/>
    </source>
</evidence>
<evidence type="ECO:0000313" key="4">
    <source>
        <dbReference type="EMBL" id="GAP86544.1"/>
    </source>
</evidence>
<evidence type="ECO:0000313" key="5">
    <source>
        <dbReference type="Proteomes" id="UP000054516"/>
    </source>
</evidence>
<protein>
    <submittedName>
        <fullName evidence="4">Putative fungal zn binuclear cluster domain-containing protein</fullName>
    </submittedName>
</protein>
<dbReference type="AlphaFoldDB" id="A0A1W2TET6"/>
<keyword evidence="5" id="KW-1185">Reference proteome</keyword>
<feature type="domain" description="Zn(2)-C6 fungal-type" evidence="3">
    <location>
        <begin position="290"/>
        <end position="322"/>
    </location>
</feature>
<dbReference type="GO" id="GO:0000981">
    <property type="term" value="F:DNA-binding transcription factor activity, RNA polymerase II-specific"/>
    <property type="evidence" value="ECO:0007669"/>
    <property type="project" value="InterPro"/>
</dbReference>
<evidence type="ECO:0000259" key="3">
    <source>
        <dbReference type="PROSITE" id="PS50048"/>
    </source>
</evidence>
<name>A0A1W2TET6_ROSNE</name>
<proteinExistence type="predicted"/>
<dbReference type="PROSITE" id="PS50048">
    <property type="entry name" value="ZN2_CY6_FUNGAL_2"/>
    <property type="match status" value="1"/>
</dbReference>
<evidence type="ECO:0000256" key="2">
    <source>
        <dbReference type="SAM" id="MobiDB-lite"/>
    </source>
</evidence>
<feature type="compositionally biased region" description="Polar residues" evidence="2">
    <location>
        <begin position="17"/>
        <end position="30"/>
    </location>
</feature>
<dbReference type="PANTHER" id="PTHR35392:SF5">
    <property type="entry name" value="ZN(2)-C6 FUNGAL-TYPE DOMAIN-CONTAINING PROTEIN"/>
    <property type="match status" value="1"/>
</dbReference>
<dbReference type="Pfam" id="PF00172">
    <property type="entry name" value="Zn_clus"/>
    <property type="match status" value="1"/>
</dbReference>
<dbReference type="Proteomes" id="UP000054516">
    <property type="component" value="Unassembled WGS sequence"/>
</dbReference>
<feature type="compositionally biased region" description="Basic and acidic residues" evidence="2">
    <location>
        <begin position="213"/>
        <end position="230"/>
    </location>
</feature>
<accession>A0A1W2TET6</accession>
<keyword evidence="1" id="KW-0539">Nucleus</keyword>
<feature type="compositionally biased region" description="Gly residues" evidence="2">
    <location>
        <begin position="679"/>
        <end position="702"/>
    </location>
</feature>
<dbReference type="OMA" id="ESWQYID"/>